<feature type="domain" description="Transposase IS200-like" evidence="2">
    <location>
        <begin position="9"/>
        <end position="124"/>
    </location>
</feature>
<dbReference type="Pfam" id="PF01797">
    <property type="entry name" value="Y1_Tnp"/>
    <property type="match status" value="1"/>
</dbReference>
<dbReference type="RefSeq" id="WP_379728728.1">
    <property type="nucleotide sequence ID" value="NZ_JBHRYJ010000004.1"/>
</dbReference>
<accession>A0ABV7VIG7</accession>
<dbReference type="Proteomes" id="UP001595711">
    <property type="component" value="Unassembled WGS sequence"/>
</dbReference>
<dbReference type="EMBL" id="JBHRYJ010000004">
    <property type="protein sequence ID" value="MFC3677184.1"/>
    <property type="molecule type" value="Genomic_DNA"/>
</dbReference>
<gene>
    <name evidence="3" type="ORF">ACFOOQ_16630</name>
</gene>
<sequence>MPRHARFTLPDVPLHVIQRGNDRQAIFFVDADCRRYLDVLHGAAGRTGCAIHAFCLMTNHVHLLLTPATEEGCAALMKQVGQQHAQYVNRTYRRSGTLWEGRFRSAPVQAEDYLLACQRYIELNPVRARMAAQPGEYRWSSYGVHGDGRGGDLPLRPHPLYLALGADAAARQAAWRMLVDQALDPVLIEAIRAATNGGYALGNAAFAAQIAAALGRRVTPGKAGRPPKPHDDERQEQLL</sequence>
<comment type="caution">
    <text evidence="3">The sequence shown here is derived from an EMBL/GenBank/DDBJ whole genome shotgun (WGS) entry which is preliminary data.</text>
</comment>
<protein>
    <submittedName>
        <fullName evidence="3">Transposase</fullName>
    </submittedName>
</protein>
<dbReference type="Gene3D" id="3.30.70.1290">
    <property type="entry name" value="Transposase IS200-like"/>
    <property type="match status" value="1"/>
</dbReference>
<evidence type="ECO:0000313" key="3">
    <source>
        <dbReference type="EMBL" id="MFC3677184.1"/>
    </source>
</evidence>
<evidence type="ECO:0000313" key="4">
    <source>
        <dbReference type="Proteomes" id="UP001595711"/>
    </source>
</evidence>
<dbReference type="PANTHER" id="PTHR34322:SF2">
    <property type="entry name" value="TRANSPOSASE IS200-LIKE DOMAIN-CONTAINING PROTEIN"/>
    <property type="match status" value="1"/>
</dbReference>
<dbReference type="InterPro" id="IPR002686">
    <property type="entry name" value="Transposase_17"/>
</dbReference>
<name>A0ABV7VIG7_9PROT</name>
<dbReference type="SUPFAM" id="SSF143422">
    <property type="entry name" value="Transposase IS200-like"/>
    <property type="match status" value="1"/>
</dbReference>
<feature type="region of interest" description="Disordered" evidence="1">
    <location>
        <begin position="218"/>
        <end position="239"/>
    </location>
</feature>
<proteinExistence type="predicted"/>
<dbReference type="SMART" id="SM01321">
    <property type="entry name" value="Y1_Tnp"/>
    <property type="match status" value="1"/>
</dbReference>
<dbReference type="PANTHER" id="PTHR34322">
    <property type="entry name" value="TRANSPOSASE, Y1_TNP DOMAIN-CONTAINING"/>
    <property type="match status" value="1"/>
</dbReference>
<evidence type="ECO:0000256" key="1">
    <source>
        <dbReference type="SAM" id="MobiDB-lite"/>
    </source>
</evidence>
<organism evidence="3 4">
    <name type="scientific">Ferrovibrio xuzhouensis</name>
    <dbReference type="NCBI Taxonomy" id="1576914"/>
    <lineage>
        <taxon>Bacteria</taxon>
        <taxon>Pseudomonadati</taxon>
        <taxon>Pseudomonadota</taxon>
        <taxon>Alphaproteobacteria</taxon>
        <taxon>Rhodospirillales</taxon>
        <taxon>Rhodospirillaceae</taxon>
        <taxon>Ferrovibrio</taxon>
    </lineage>
</organism>
<reference evidence="4" key="1">
    <citation type="journal article" date="2019" name="Int. J. Syst. Evol. Microbiol.">
        <title>The Global Catalogue of Microorganisms (GCM) 10K type strain sequencing project: providing services to taxonomists for standard genome sequencing and annotation.</title>
        <authorList>
            <consortium name="The Broad Institute Genomics Platform"/>
            <consortium name="The Broad Institute Genome Sequencing Center for Infectious Disease"/>
            <person name="Wu L."/>
            <person name="Ma J."/>
        </authorList>
    </citation>
    <scope>NUCLEOTIDE SEQUENCE [LARGE SCALE GENOMIC DNA]</scope>
    <source>
        <strain evidence="4">KCTC 42182</strain>
    </source>
</reference>
<evidence type="ECO:0000259" key="2">
    <source>
        <dbReference type="SMART" id="SM01321"/>
    </source>
</evidence>
<keyword evidence="4" id="KW-1185">Reference proteome</keyword>
<feature type="compositionally biased region" description="Basic and acidic residues" evidence="1">
    <location>
        <begin position="228"/>
        <end position="239"/>
    </location>
</feature>
<dbReference type="InterPro" id="IPR036515">
    <property type="entry name" value="Transposase_17_sf"/>
</dbReference>